<evidence type="ECO:0000256" key="3">
    <source>
        <dbReference type="ARBA" id="ARBA00011738"/>
    </source>
</evidence>
<feature type="binding site" evidence="8">
    <location>
        <position position="219"/>
    </location>
    <ligand>
        <name>allantoate</name>
        <dbReference type="ChEBI" id="CHEBI:17536"/>
    </ligand>
</feature>
<keyword evidence="4 7" id="KW-0479">Metal-binding</keyword>
<dbReference type="Gene3D" id="3.40.630.10">
    <property type="entry name" value="Zn peptidases"/>
    <property type="match status" value="1"/>
</dbReference>
<dbReference type="Gene3D" id="3.30.70.360">
    <property type="match status" value="1"/>
</dbReference>
<feature type="binding site" evidence="7">
    <location>
        <position position="86"/>
    </location>
    <ligand>
        <name>Zn(2+)</name>
        <dbReference type="ChEBI" id="CHEBI:29105"/>
        <label>1</label>
    </ligand>
</feature>
<dbReference type="EMBL" id="CP049056">
    <property type="protein sequence ID" value="QIE57524.1"/>
    <property type="molecule type" value="Genomic_DNA"/>
</dbReference>
<feature type="binding site" evidence="7">
    <location>
        <position position="391"/>
    </location>
    <ligand>
        <name>Zn(2+)</name>
        <dbReference type="ChEBI" id="CHEBI:29105"/>
        <label>2</label>
    </ligand>
</feature>
<evidence type="ECO:0000256" key="7">
    <source>
        <dbReference type="PIRSR" id="PIRSR001235-1"/>
    </source>
</evidence>
<dbReference type="NCBIfam" id="TIGR01879">
    <property type="entry name" value="hydantase"/>
    <property type="match status" value="1"/>
</dbReference>
<feature type="binding site" evidence="7">
    <location>
        <position position="194"/>
    </location>
    <ligand>
        <name>Zn(2+)</name>
        <dbReference type="ChEBI" id="CHEBI:29105"/>
        <label>1</label>
    </ligand>
</feature>
<feature type="binding site" evidence="8">
    <location>
        <position position="283"/>
    </location>
    <ligand>
        <name>allantoate</name>
        <dbReference type="ChEBI" id="CHEBI:17536"/>
    </ligand>
</feature>
<keyword evidence="7" id="KW-0862">Zinc</keyword>
<evidence type="ECO:0000256" key="8">
    <source>
        <dbReference type="PIRSR" id="PIRSR001235-2"/>
    </source>
</evidence>
<dbReference type="AlphaFoldDB" id="A0A7M3T693"/>
<accession>A0A7M3T693</accession>
<dbReference type="CDD" id="cd03884">
    <property type="entry name" value="M20_bAS"/>
    <property type="match status" value="1"/>
</dbReference>
<name>A0A7M3T693_9RHOB</name>
<dbReference type="SUPFAM" id="SSF55031">
    <property type="entry name" value="Bacterial exopeptidase dimerisation domain"/>
    <property type="match status" value="1"/>
</dbReference>
<feature type="binding site" evidence="8">
    <location>
        <position position="296"/>
    </location>
    <ligand>
        <name>allantoate</name>
        <dbReference type="ChEBI" id="CHEBI:17536"/>
    </ligand>
</feature>
<dbReference type="GO" id="GO:0046872">
    <property type="term" value="F:metal ion binding"/>
    <property type="evidence" value="ECO:0007669"/>
    <property type="project" value="UniProtKB-KW"/>
</dbReference>
<comment type="cofactor">
    <cofactor evidence="1">
        <name>Mn(2+)</name>
        <dbReference type="ChEBI" id="CHEBI:29035"/>
    </cofactor>
</comment>
<evidence type="ECO:0000256" key="6">
    <source>
        <dbReference type="ARBA" id="ARBA00023211"/>
    </source>
</evidence>
<evidence type="ECO:0000256" key="1">
    <source>
        <dbReference type="ARBA" id="ARBA00001936"/>
    </source>
</evidence>
<reference evidence="9 10" key="1">
    <citation type="submission" date="2020-02" db="EMBL/GenBank/DDBJ databases">
        <title>complete genome sequence of Rhodobacteraceae bacterium.</title>
        <authorList>
            <person name="Park J."/>
            <person name="Kim Y.-S."/>
            <person name="Kim K.-H."/>
        </authorList>
    </citation>
    <scope>NUCLEOTIDE SEQUENCE [LARGE SCALE GENOMIC DNA]</scope>
    <source>
        <strain evidence="9 10">RR4-56</strain>
    </source>
</reference>
<keyword evidence="6" id="KW-0464">Manganese</keyword>
<comment type="cofactor">
    <cofactor evidence="7">
        <name>Zn(2+)</name>
        <dbReference type="ChEBI" id="CHEBI:29105"/>
    </cofactor>
    <text evidence="7">Binds 2 Zn(2+) ions per subunit.</text>
</comment>
<dbReference type="InterPro" id="IPR001261">
    <property type="entry name" value="ArgE/DapE_CS"/>
</dbReference>
<dbReference type="NCBIfam" id="NF009531">
    <property type="entry name" value="PRK12893.1-5"/>
    <property type="match status" value="1"/>
</dbReference>
<evidence type="ECO:0000256" key="4">
    <source>
        <dbReference type="ARBA" id="ARBA00022723"/>
    </source>
</evidence>
<dbReference type="InterPro" id="IPR010158">
    <property type="entry name" value="Amidase_Cbmase"/>
</dbReference>
<evidence type="ECO:0000256" key="5">
    <source>
        <dbReference type="ARBA" id="ARBA00022801"/>
    </source>
</evidence>
<protein>
    <submittedName>
        <fullName evidence="9">Zn-dependent hydrolase</fullName>
    </submittedName>
</protein>
<dbReference type="PIRSF" id="PIRSF001235">
    <property type="entry name" value="Amidase_carbamoylase"/>
    <property type="match status" value="1"/>
</dbReference>
<dbReference type="Proteomes" id="UP000503336">
    <property type="component" value="Chromosome"/>
</dbReference>
<evidence type="ECO:0000313" key="9">
    <source>
        <dbReference type="EMBL" id="QIE57524.1"/>
    </source>
</evidence>
<proteinExistence type="inferred from homology"/>
<dbReference type="SUPFAM" id="SSF53187">
    <property type="entry name" value="Zn-dependent exopeptidases"/>
    <property type="match status" value="1"/>
</dbReference>
<keyword evidence="5 9" id="KW-0378">Hydrolase</keyword>
<dbReference type="GO" id="GO:0016813">
    <property type="term" value="F:hydrolase activity, acting on carbon-nitrogen (but not peptide) bonds, in linear amidines"/>
    <property type="evidence" value="ECO:0007669"/>
    <property type="project" value="InterPro"/>
</dbReference>
<evidence type="ECO:0000313" key="10">
    <source>
        <dbReference type="Proteomes" id="UP000503336"/>
    </source>
</evidence>
<comment type="similarity">
    <text evidence="2">Belongs to the peptidase M20 family.</text>
</comment>
<organism evidence="9 10">
    <name type="scientific">Pikeienuella piscinae</name>
    <dbReference type="NCBI Taxonomy" id="2748098"/>
    <lineage>
        <taxon>Bacteria</taxon>
        <taxon>Pseudomonadati</taxon>
        <taxon>Pseudomonadota</taxon>
        <taxon>Alphaproteobacteria</taxon>
        <taxon>Rhodobacterales</taxon>
        <taxon>Paracoccaceae</taxon>
        <taxon>Pikeienuella</taxon>
    </lineage>
</organism>
<dbReference type="InterPro" id="IPR002933">
    <property type="entry name" value="Peptidase_M20"/>
</dbReference>
<dbReference type="PROSITE" id="PS00758">
    <property type="entry name" value="ARGE_DAPE_CPG2_1"/>
    <property type="match status" value="1"/>
</dbReference>
<dbReference type="KEGG" id="hdh:G5B40_19985"/>
<gene>
    <name evidence="9" type="ORF">G5B40_19985</name>
</gene>
<evidence type="ECO:0000256" key="2">
    <source>
        <dbReference type="ARBA" id="ARBA00006153"/>
    </source>
</evidence>
<comment type="subunit">
    <text evidence="3">Homodimer.</text>
</comment>
<dbReference type="InterPro" id="IPR036264">
    <property type="entry name" value="Bact_exopeptidase_dim_dom"/>
</dbReference>
<keyword evidence="10" id="KW-1185">Reference proteome</keyword>
<feature type="binding site" evidence="7">
    <location>
        <position position="97"/>
    </location>
    <ligand>
        <name>Zn(2+)</name>
        <dbReference type="ChEBI" id="CHEBI:29105"/>
        <label>2</label>
    </ligand>
</feature>
<feature type="binding site" evidence="7">
    <location>
        <position position="97"/>
    </location>
    <ligand>
        <name>Zn(2+)</name>
        <dbReference type="ChEBI" id="CHEBI:29105"/>
        <label>1</label>
    </ligand>
</feature>
<dbReference type="RefSeq" id="WP_165102609.1">
    <property type="nucleotide sequence ID" value="NZ_CP049056.1"/>
</dbReference>
<dbReference type="PANTHER" id="PTHR32494">
    <property type="entry name" value="ALLANTOATE DEIMINASE-RELATED"/>
    <property type="match status" value="1"/>
</dbReference>
<feature type="binding site" evidence="7">
    <location>
        <position position="132"/>
    </location>
    <ligand>
        <name>Zn(2+)</name>
        <dbReference type="ChEBI" id="CHEBI:29105"/>
        <label>2</label>
    </ligand>
</feature>
<dbReference type="Pfam" id="PF01546">
    <property type="entry name" value="Peptidase_M20"/>
    <property type="match status" value="1"/>
</dbReference>
<sequence length="419" mass="43763">MSCAASEPAIDAGRLWSDIMALAEITEPDRPWTRRSFTPRFDEGREWLRRRMEADGLSVRIDAAGNMIGRREGSEPGAKAILIGSHTDTVPSGGRFDGVAGVVVGMEIARALDSAGHVLRHPLEVVDFLAEEPSEFGLSCIGSRGMAGALDAHMLAATRPDGLRLDDAIRAVGGAPEQLGAPLRDDIAAYFELHIEQATQLERAALSVGVVTGIAAVVRIAIRFEGVAAHAGATPMNQRADALAPAAECVGVVRRLAEETVQGSNAHFVATVGILDVHPNAANIVPGSARLAVDIRAGEPGDADRFIARLDEESAKACAAHGVTRAGFDLISRSDPALCDEGLRGRLEDAACAAGYDTLSLGSGAGHDAMFVARLAPMAMLFTPCLGGRSHCPEEWAEARDIGAGATTMLGAIRALDAG</sequence>
<dbReference type="PANTHER" id="PTHR32494:SF19">
    <property type="entry name" value="ALLANTOATE DEIMINASE-RELATED"/>
    <property type="match status" value="1"/>
</dbReference>